<dbReference type="InterPro" id="IPR007720">
    <property type="entry name" value="PigQ/GPI1"/>
</dbReference>
<protein>
    <recommendedName>
        <fullName evidence="4">Phosphatidylinositol N-acetylglucosaminyltransferase subunit Q</fullName>
    </recommendedName>
</protein>
<evidence type="ECO:0000313" key="3">
    <source>
        <dbReference type="Proteomes" id="UP001642483"/>
    </source>
</evidence>
<reference evidence="2 3" key="1">
    <citation type="submission" date="2024-02" db="EMBL/GenBank/DDBJ databases">
        <authorList>
            <person name="Daric V."/>
            <person name="Darras S."/>
        </authorList>
    </citation>
    <scope>NUCLEOTIDE SEQUENCE [LARGE SCALE GENOMIC DNA]</scope>
</reference>
<keyword evidence="1" id="KW-0812">Transmembrane</keyword>
<feature type="transmembrane region" description="Helical" evidence="1">
    <location>
        <begin position="275"/>
        <end position="293"/>
    </location>
</feature>
<proteinExistence type="predicted"/>
<name>A0ABP0GKG5_CLALP</name>
<evidence type="ECO:0000256" key="1">
    <source>
        <dbReference type="SAM" id="Phobius"/>
    </source>
</evidence>
<evidence type="ECO:0000313" key="2">
    <source>
        <dbReference type="EMBL" id="CAK8692246.1"/>
    </source>
</evidence>
<keyword evidence="1" id="KW-0472">Membrane</keyword>
<feature type="transmembrane region" description="Helical" evidence="1">
    <location>
        <begin position="453"/>
        <end position="476"/>
    </location>
</feature>
<dbReference type="PANTHER" id="PTHR21329">
    <property type="entry name" value="PHOSPHATIDYLINOSITOL N-ACETYLGLUCOSAMINYLTRANSFERASE SUBUNIT Q-RELATED"/>
    <property type="match status" value="1"/>
</dbReference>
<dbReference type="Proteomes" id="UP001642483">
    <property type="component" value="Unassembled WGS sequence"/>
</dbReference>
<feature type="transmembrane region" description="Helical" evidence="1">
    <location>
        <begin position="403"/>
        <end position="427"/>
    </location>
</feature>
<organism evidence="2 3">
    <name type="scientific">Clavelina lepadiformis</name>
    <name type="common">Light-bulb sea squirt</name>
    <name type="synonym">Ascidia lepadiformis</name>
    <dbReference type="NCBI Taxonomy" id="159417"/>
    <lineage>
        <taxon>Eukaryota</taxon>
        <taxon>Metazoa</taxon>
        <taxon>Chordata</taxon>
        <taxon>Tunicata</taxon>
        <taxon>Ascidiacea</taxon>
        <taxon>Aplousobranchia</taxon>
        <taxon>Clavelinidae</taxon>
        <taxon>Clavelina</taxon>
    </lineage>
</organism>
<dbReference type="Pfam" id="PF05024">
    <property type="entry name" value="Gpi1"/>
    <property type="match status" value="1"/>
</dbReference>
<feature type="transmembrane region" description="Helical" evidence="1">
    <location>
        <begin position="191"/>
        <end position="211"/>
    </location>
</feature>
<comment type="caution">
    <text evidence="2">The sequence shown here is derived from an EMBL/GenBank/DDBJ whole genome shotgun (WGS) entry which is preliminary data.</text>
</comment>
<gene>
    <name evidence="2" type="ORF">CVLEPA_LOCUS24972</name>
</gene>
<accession>A0ABP0GKG5</accession>
<evidence type="ECO:0008006" key="4">
    <source>
        <dbReference type="Google" id="ProtNLM"/>
    </source>
</evidence>
<keyword evidence="1" id="KW-1133">Transmembrane helix</keyword>
<keyword evidence="3" id="KW-1185">Reference proteome</keyword>
<dbReference type="EMBL" id="CAWYQH010000130">
    <property type="protein sequence ID" value="CAK8692246.1"/>
    <property type="molecule type" value="Genomic_DNA"/>
</dbReference>
<sequence length="621" mass="71711">MTIRVFFPIHCLELPPGVIVGYYKPRINCYYVVNIVENYVAKRLEQYPTEKPECQELGIWCTSARNLESVNSAAKQNQWIVIYHYNFKLDLYLLQSKSNHDGPCPNTIYDTGIIYLYQRKVILSGCAITSWTLGNDDDAPLDITEENKLHESNTIGKIPGDSELVKLLYGALFHYQVTFMHLLENCTKSNFLQHGFDITSLVLLSLLNYLINALKSSVRLIQKMHKPLLFLIYPCQKVISLSSLGSHCILKSKLLNQITLSQQTKDNFNLRKSNLAAAFMLDLLLGLLIYYWFSMLDYNAWDYALEAVTLSVEFIGQEVKLLIKWLMGIPIGLKLNSPLNHFLGKFFLHHVQLWLEYIKLILETLSSQSSNFFMWPLYVSCCGLSFFLAFISDMISLLTFHTYCFYVYAARLYGLQVTALMSLWRLFRGKKWNPLRKRVDTLHQLPDIGNHRFFAGTLLFTILLFLLPTTALYYTIFTLLRIVTMTIQNTLFWMQQMLCYFPWCTAIVRTFNRYGFPQAARFDKISEVCANKDNTFLEQDKPLQVSFSDGVANVGKAIDKVEVLEVHLQHQSYCNAVVQSFNDLNMSHSRKFNIHDFLVSLLNAALQKGLHLQHCKLSAEL</sequence>
<feature type="transmembrane region" description="Helical" evidence="1">
    <location>
        <begin position="372"/>
        <end position="391"/>
    </location>
</feature>
<dbReference type="PANTHER" id="PTHR21329:SF3">
    <property type="entry name" value="PHOSPHATIDYLINOSITOL N-ACETYLGLUCOSAMINYLTRANSFERASE SUBUNIT Q"/>
    <property type="match status" value="1"/>
</dbReference>